<name>A0A1F7IA72_9BACT</name>
<dbReference type="PANTHER" id="PTHR33202:SF7">
    <property type="entry name" value="FERRIC UPTAKE REGULATION PROTEIN"/>
    <property type="match status" value="1"/>
</dbReference>
<accession>A0A1F7IA72</accession>
<feature type="binding site" evidence="7">
    <location>
        <position position="90"/>
    </location>
    <ligand>
        <name>Zn(2+)</name>
        <dbReference type="ChEBI" id="CHEBI:29105"/>
    </ligand>
</feature>
<keyword evidence="7" id="KW-0479">Metal-binding</keyword>
<dbReference type="Proteomes" id="UP000179270">
    <property type="component" value="Unassembled WGS sequence"/>
</dbReference>
<dbReference type="Gene3D" id="1.10.10.10">
    <property type="entry name" value="Winged helix-like DNA-binding domain superfamily/Winged helix DNA-binding domain"/>
    <property type="match status" value="1"/>
</dbReference>
<feature type="binding site" evidence="7">
    <location>
        <position position="130"/>
    </location>
    <ligand>
        <name>Zn(2+)</name>
        <dbReference type="ChEBI" id="CHEBI:29105"/>
    </ligand>
</feature>
<sequence>MNTFAKLRSKGHRITDQRERILQKIKSHPQTVEEIHESLDKKVNLASVYRTLKLFVKNKAVRVINFGDGKKRYELLDEKNHHHHFTCNNCKSIEDISSQLEEKLIEDIQLKSKLKIASHSLELFGVCHNCT</sequence>
<organism evidence="9 10">
    <name type="scientific">Candidatus Roizmanbacteria bacterium RIFCSPLOWO2_01_FULL_35_13</name>
    <dbReference type="NCBI Taxonomy" id="1802055"/>
    <lineage>
        <taxon>Bacteria</taxon>
        <taxon>Candidatus Roizmaniibacteriota</taxon>
    </lineage>
</organism>
<feature type="binding site" evidence="7">
    <location>
        <position position="87"/>
    </location>
    <ligand>
        <name>Zn(2+)</name>
        <dbReference type="ChEBI" id="CHEBI:29105"/>
    </ligand>
</feature>
<dbReference type="GO" id="GO:0003700">
    <property type="term" value="F:DNA-binding transcription factor activity"/>
    <property type="evidence" value="ECO:0007669"/>
    <property type="project" value="InterPro"/>
</dbReference>
<dbReference type="GO" id="GO:0008270">
    <property type="term" value="F:zinc ion binding"/>
    <property type="evidence" value="ECO:0007669"/>
    <property type="project" value="TreeGrafter"/>
</dbReference>
<dbReference type="InterPro" id="IPR036388">
    <property type="entry name" value="WH-like_DNA-bd_sf"/>
</dbReference>
<gene>
    <name evidence="9" type="ORF">A3A74_07120</name>
</gene>
<evidence type="ECO:0008006" key="11">
    <source>
        <dbReference type="Google" id="ProtNLM"/>
    </source>
</evidence>
<feature type="binding site" evidence="8">
    <location>
        <position position="119"/>
    </location>
    <ligand>
        <name>Fe cation</name>
        <dbReference type="ChEBI" id="CHEBI:24875"/>
    </ligand>
</feature>
<dbReference type="Gene3D" id="3.30.1490.190">
    <property type="match status" value="1"/>
</dbReference>
<evidence type="ECO:0000256" key="5">
    <source>
        <dbReference type="ARBA" id="ARBA00023125"/>
    </source>
</evidence>
<evidence type="ECO:0000256" key="4">
    <source>
        <dbReference type="ARBA" id="ARBA00023015"/>
    </source>
</evidence>
<evidence type="ECO:0000256" key="6">
    <source>
        <dbReference type="ARBA" id="ARBA00023163"/>
    </source>
</evidence>
<comment type="caution">
    <text evidence="9">The sequence shown here is derived from an EMBL/GenBank/DDBJ whole genome shotgun (WGS) entry which is preliminary data.</text>
</comment>
<comment type="cofactor">
    <cofactor evidence="8">
        <name>Mn(2+)</name>
        <dbReference type="ChEBI" id="CHEBI:29035"/>
    </cofactor>
    <cofactor evidence="8">
        <name>Fe(2+)</name>
        <dbReference type="ChEBI" id="CHEBI:29033"/>
    </cofactor>
    <text evidence="8">Binds 1 Mn(2+) or Fe(2+) ion per subunit.</text>
</comment>
<dbReference type="SUPFAM" id="SSF46785">
    <property type="entry name" value="Winged helix' DNA-binding domain"/>
    <property type="match status" value="1"/>
</dbReference>
<feature type="binding site" evidence="8">
    <location>
        <position position="102"/>
    </location>
    <ligand>
        <name>Fe cation</name>
        <dbReference type="ChEBI" id="CHEBI:24875"/>
    </ligand>
</feature>
<dbReference type="InterPro" id="IPR043135">
    <property type="entry name" value="Fur_C"/>
</dbReference>
<dbReference type="GO" id="GO:0045892">
    <property type="term" value="P:negative regulation of DNA-templated transcription"/>
    <property type="evidence" value="ECO:0007669"/>
    <property type="project" value="TreeGrafter"/>
</dbReference>
<proteinExistence type="inferred from homology"/>
<reference evidence="9 10" key="1">
    <citation type="journal article" date="2016" name="Nat. Commun.">
        <title>Thousands of microbial genomes shed light on interconnected biogeochemical processes in an aquifer system.</title>
        <authorList>
            <person name="Anantharaman K."/>
            <person name="Brown C.T."/>
            <person name="Hug L.A."/>
            <person name="Sharon I."/>
            <person name="Castelle C.J."/>
            <person name="Probst A.J."/>
            <person name="Thomas B.C."/>
            <person name="Singh A."/>
            <person name="Wilkins M.J."/>
            <person name="Karaoz U."/>
            <person name="Brodie E.L."/>
            <person name="Williams K.H."/>
            <person name="Hubbard S.S."/>
            <person name="Banfield J.F."/>
        </authorList>
    </citation>
    <scope>NUCLEOTIDE SEQUENCE [LARGE SCALE GENOMIC DNA]</scope>
</reference>
<dbReference type="STRING" id="1802055.A3A74_07120"/>
<dbReference type="InterPro" id="IPR036390">
    <property type="entry name" value="WH_DNA-bd_sf"/>
</dbReference>
<evidence type="ECO:0000313" key="10">
    <source>
        <dbReference type="Proteomes" id="UP000179270"/>
    </source>
</evidence>
<keyword evidence="6" id="KW-0804">Transcription</keyword>
<dbReference type="EMBL" id="MGAF01000034">
    <property type="protein sequence ID" value="OGK40249.1"/>
    <property type="molecule type" value="Genomic_DNA"/>
</dbReference>
<dbReference type="GO" id="GO:0000976">
    <property type="term" value="F:transcription cis-regulatory region binding"/>
    <property type="evidence" value="ECO:0007669"/>
    <property type="project" value="TreeGrafter"/>
</dbReference>
<keyword evidence="2" id="KW-0678">Repressor</keyword>
<evidence type="ECO:0000256" key="8">
    <source>
        <dbReference type="PIRSR" id="PIRSR602481-2"/>
    </source>
</evidence>
<evidence type="ECO:0000256" key="2">
    <source>
        <dbReference type="ARBA" id="ARBA00022491"/>
    </source>
</evidence>
<evidence type="ECO:0000256" key="1">
    <source>
        <dbReference type="ARBA" id="ARBA00007957"/>
    </source>
</evidence>
<dbReference type="InterPro" id="IPR002481">
    <property type="entry name" value="FUR"/>
</dbReference>
<keyword evidence="8" id="KW-0408">Iron</keyword>
<evidence type="ECO:0000313" key="9">
    <source>
        <dbReference type="EMBL" id="OGK40249.1"/>
    </source>
</evidence>
<feature type="binding site" evidence="8">
    <location>
        <position position="81"/>
    </location>
    <ligand>
        <name>Fe cation</name>
        <dbReference type="ChEBI" id="CHEBI:24875"/>
    </ligand>
</feature>
<evidence type="ECO:0000256" key="7">
    <source>
        <dbReference type="PIRSR" id="PIRSR602481-1"/>
    </source>
</evidence>
<evidence type="ECO:0000256" key="3">
    <source>
        <dbReference type="ARBA" id="ARBA00022833"/>
    </source>
</evidence>
<comment type="similarity">
    <text evidence="1">Belongs to the Fur family.</text>
</comment>
<dbReference type="GO" id="GO:1900376">
    <property type="term" value="P:regulation of secondary metabolite biosynthetic process"/>
    <property type="evidence" value="ECO:0007669"/>
    <property type="project" value="TreeGrafter"/>
</dbReference>
<protein>
    <recommendedName>
        <fullName evidence="11">Transcriptional repressor</fullName>
    </recommendedName>
</protein>
<keyword evidence="4" id="KW-0805">Transcription regulation</keyword>
<dbReference type="Pfam" id="PF01475">
    <property type="entry name" value="FUR"/>
    <property type="match status" value="1"/>
</dbReference>
<keyword evidence="5" id="KW-0238">DNA-binding</keyword>
<dbReference type="AlphaFoldDB" id="A0A1F7IA72"/>
<comment type="cofactor">
    <cofactor evidence="7">
        <name>Zn(2+)</name>
        <dbReference type="ChEBI" id="CHEBI:29105"/>
    </cofactor>
    <text evidence="7">Binds 1 zinc ion per subunit.</text>
</comment>
<dbReference type="PANTHER" id="PTHR33202">
    <property type="entry name" value="ZINC UPTAKE REGULATION PROTEIN"/>
    <property type="match status" value="1"/>
</dbReference>
<dbReference type="CDD" id="cd07153">
    <property type="entry name" value="Fur_like"/>
    <property type="match status" value="1"/>
</dbReference>
<keyword evidence="3 7" id="KW-0862">Zinc</keyword>
<feature type="binding site" evidence="7">
    <location>
        <position position="127"/>
    </location>
    <ligand>
        <name>Zn(2+)</name>
        <dbReference type="ChEBI" id="CHEBI:29105"/>
    </ligand>
</feature>